<dbReference type="Proteomes" id="UP001551482">
    <property type="component" value="Unassembled WGS sequence"/>
</dbReference>
<dbReference type="InterPro" id="IPR034660">
    <property type="entry name" value="DinB/YfiT-like"/>
</dbReference>
<protein>
    <submittedName>
        <fullName evidence="3">TIGR03086 family metal-binding protein</fullName>
    </submittedName>
</protein>
<dbReference type="RefSeq" id="WP_358350870.1">
    <property type="nucleotide sequence ID" value="NZ_JBEZFP010000014.1"/>
</dbReference>
<name>A0ABV3DCE1_9ACTN</name>
<dbReference type="NCBIfam" id="TIGR03083">
    <property type="entry name" value="maleylpyruvate isomerase family mycothiol-dependent enzyme"/>
    <property type="match status" value="1"/>
</dbReference>
<dbReference type="NCBIfam" id="TIGR03086">
    <property type="entry name" value="TIGR03086 family metal-binding protein"/>
    <property type="match status" value="1"/>
</dbReference>
<feature type="compositionally biased region" description="Polar residues" evidence="1">
    <location>
        <begin position="69"/>
        <end position="79"/>
    </location>
</feature>
<gene>
    <name evidence="3" type="ORF">AB0C36_07925</name>
</gene>
<reference evidence="3 4" key="1">
    <citation type="submission" date="2024-06" db="EMBL/GenBank/DDBJ databases">
        <title>The Natural Products Discovery Center: Release of the First 8490 Sequenced Strains for Exploring Actinobacteria Biosynthetic Diversity.</title>
        <authorList>
            <person name="Kalkreuter E."/>
            <person name="Kautsar S.A."/>
            <person name="Yang D."/>
            <person name="Bader C.D."/>
            <person name="Teijaro C.N."/>
            <person name="Fluegel L."/>
            <person name="Davis C.M."/>
            <person name="Simpson J.R."/>
            <person name="Lauterbach L."/>
            <person name="Steele A.D."/>
            <person name="Gui C."/>
            <person name="Meng S."/>
            <person name="Li G."/>
            <person name="Viehrig K."/>
            <person name="Ye F."/>
            <person name="Su P."/>
            <person name="Kiefer A.F."/>
            <person name="Nichols A."/>
            <person name="Cepeda A.J."/>
            <person name="Yan W."/>
            <person name="Fan B."/>
            <person name="Jiang Y."/>
            <person name="Adhikari A."/>
            <person name="Zheng C.-J."/>
            <person name="Schuster L."/>
            <person name="Cowan T.M."/>
            <person name="Smanski M.J."/>
            <person name="Chevrette M.G."/>
            <person name="De Carvalho L.P.S."/>
            <person name="Shen B."/>
        </authorList>
    </citation>
    <scope>NUCLEOTIDE SEQUENCE [LARGE SCALE GENOMIC DNA]</scope>
    <source>
        <strain evidence="3 4">NPDC048946</strain>
    </source>
</reference>
<dbReference type="EMBL" id="JBEZFP010000014">
    <property type="protein sequence ID" value="MEU8133420.1"/>
    <property type="molecule type" value="Genomic_DNA"/>
</dbReference>
<proteinExistence type="predicted"/>
<dbReference type="Gene3D" id="1.20.120.450">
    <property type="entry name" value="dinb family like domain"/>
    <property type="match status" value="1"/>
</dbReference>
<evidence type="ECO:0000313" key="4">
    <source>
        <dbReference type="Proteomes" id="UP001551482"/>
    </source>
</evidence>
<dbReference type="SUPFAM" id="SSF109854">
    <property type="entry name" value="DinB/YfiT-like putative metalloenzymes"/>
    <property type="match status" value="1"/>
</dbReference>
<dbReference type="InterPro" id="IPR017517">
    <property type="entry name" value="Maleyloyr_isom"/>
</dbReference>
<comment type="caution">
    <text evidence="3">The sequence shown here is derived from an EMBL/GenBank/DDBJ whole genome shotgun (WGS) entry which is preliminary data.</text>
</comment>
<evidence type="ECO:0000259" key="2">
    <source>
        <dbReference type="Pfam" id="PF11716"/>
    </source>
</evidence>
<evidence type="ECO:0000256" key="1">
    <source>
        <dbReference type="SAM" id="MobiDB-lite"/>
    </source>
</evidence>
<feature type="domain" description="Mycothiol-dependent maleylpyruvate isomerase metal-binding" evidence="2">
    <location>
        <begin position="18"/>
        <end position="138"/>
    </location>
</feature>
<dbReference type="InterPro" id="IPR017520">
    <property type="entry name" value="CHP03086"/>
</dbReference>
<organism evidence="3 4">
    <name type="scientific">Streptodolium elevatio</name>
    <dbReference type="NCBI Taxonomy" id="3157996"/>
    <lineage>
        <taxon>Bacteria</taxon>
        <taxon>Bacillati</taxon>
        <taxon>Actinomycetota</taxon>
        <taxon>Actinomycetes</taxon>
        <taxon>Kitasatosporales</taxon>
        <taxon>Streptomycetaceae</taxon>
        <taxon>Streptodolium</taxon>
    </lineage>
</organism>
<sequence length="203" mass="21527">MTATELPATPGPDFGPAVKLVADLAAQVRDDQLDAPTPCEDYRVRHLLGHLVGLTAAFRDAARKDLGPSTATDPGSTTPDVDDDWRTVLPRQHDELADAWRTPEAWDGMTQAGGLTFPAVLAGRVALNEVVIHGWDLARAIGQEYPADRASLECSFEMLAPSAGADAETRGPLFGPAVPVAADTGLLDRVIALSGRTPTWARP</sequence>
<dbReference type="Pfam" id="PF11716">
    <property type="entry name" value="MDMPI_N"/>
    <property type="match status" value="1"/>
</dbReference>
<evidence type="ECO:0000313" key="3">
    <source>
        <dbReference type="EMBL" id="MEU8133420.1"/>
    </source>
</evidence>
<feature type="region of interest" description="Disordered" evidence="1">
    <location>
        <begin position="65"/>
        <end position="85"/>
    </location>
</feature>
<dbReference type="InterPro" id="IPR024344">
    <property type="entry name" value="MDMPI_metal-binding"/>
</dbReference>
<accession>A0ABV3DCE1</accession>
<keyword evidence="4" id="KW-1185">Reference proteome</keyword>